<dbReference type="Proteomes" id="UP000295388">
    <property type="component" value="Unassembled WGS sequence"/>
</dbReference>
<keyword evidence="2" id="KW-1185">Reference proteome</keyword>
<reference evidence="1 2" key="1">
    <citation type="submission" date="2019-03" db="EMBL/GenBank/DDBJ databases">
        <title>Genomic Encyclopedia of Type Strains, Phase III (KMG-III): the genomes of soil and plant-associated and newly described type strains.</title>
        <authorList>
            <person name="Whitman W."/>
        </authorList>
    </citation>
    <scope>NUCLEOTIDE SEQUENCE [LARGE SCALE GENOMIC DNA]</scope>
    <source>
        <strain evidence="1 2">VKM Ac-2527</strain>
    </source>
</reference>
<sequence>MTVVGQYQEDYYLPEDGILVVREMGAGFGEDEMSATDAQVKSIRVV</sequence>
<dbReference type="AlphaFoldDB" id="A0A4V3C6D1"/>
<comment type="caution">
    <text evidence="1">The sequence shown here is derived from an EMBL/GenBank/DDBJ whole genome shotgun (WGS) entry which is preliminary data.</text>
</comment>
<evidence type="ECO:0000313" key="1">
    <source>
        <dbReference type="EMBL" id="TDO33288.1"/>
    </source>
</evidence>
<proteinExistence type="predicted"/>
<evidence type="ECO:0000313" key="2">
    <source>
        <dbReference type="Proteomes" id="UP000295388"/>
    </source>
</evidence>
<protein>
    <submittedName>
        <fullName evidence="1">Uncharacterized protein</fullName>
    </submittedName>
</protein>
<organism evidence="1 2">
    <name type="scientific">Kribbella caucasensis</name>
    <dbReference type="NCBI Taxonomy" id="2512215"/>
    <lineage>
        <taxon>Bacteria</taxon>
        <taxon>Bacillati</taxon>
        <taxon>Actinomycetota</taxon>
        <taxon>Actinomycetes</taxon>
        <taxon>Propionibacteriales</taxon>
        <taxon>Kribbellaceae</taxon>
        <taxon>Kribbella</taxon>
    </lineage>
</organism>
<dbReference type="EMBL" id="SNWQ01000033">
    <property type="protein sequence ID" value="TDO33288.1"/>
    <property type="molecule type" value="Genomic_DNA"/>
</dbReference>
<gene>
    <name evidence="1" type="ORF">EV643_13386</name>
</gene>
<name>A0A4V3C6D1_9ACTN</name>
<accession>A0A4V3C6D1</accession>
<dbReference type="RefSeq" id="WP_166665750.1">
    <property type="nucleotide sequence ID" value="NZ_SNWQ01000033.1"/>
</dbReference>